<feature type="compositionally biased region" description="Low complexity" evidence="7">
    <location>
        <begin position="615"/>
        <end position="636"/>
    </location>
</feature>
<dbReference type="Proteomes" id="UP001152797">
    <property type="component" value="Unassembled WGS sequence"/>
</dbReference>
<evidence type="ECO:0000313" key="10">
    <source>
        <dbReference type="Proteomes" id="UP001152797"/>
    </source>
</evidence>
<comment type="similarity">
    <text evidence="1 5">Belongs to the DTD family.</text>
</comment>
<evidence type="ECO:0000256" key="2">
    <source>
        <dbReference type="ARBA" id="ARBA00013056"/>
    </source>
</evidence>
<evidence type="ECO:0000256" key="5">
    <source>
        <dbReference type="RuleBase" id="RU003470"/>
    </source>
</evidence>
<feature type="coiled-coil region" evidence="6">
    <location>
        <begin position="1157"/>
        <end position="1188"/>
    </location>
</feature>
<name>A0A9P1DQL4_9DINO</name>
<dbReference type="EMBL" id="CAMXCT020006468">
    <property type="protein sequence ID" value="CAL1168024.1"/>
    <property type="molecule type" value="Genomic_DNA"/>
</dbReference>
<feature type="coiled-coil region" evidence="6">
    <location>
        <begin position="1353"/>
        <end position="1380"/>
    </location>
</feature>
<feature type="compositionally biased region" description="Low complexity" evidence="7">
    <location>
        <begin position="18"/>
        <end position="49"/>
    </location>
</feature>
<keyword evidence="5" id="KW-0694">RNA-binding</keyword>
<feature type="compositionally biased region" description="Low complexity" evidence="7">
    <location>
        <begin position="1252"/>
        <end position="1265"/>
    </location>
</feature>
<feature type="region of interest" description="Disordered" evidence="7">
    <location>
        <begin position="1241"/>
        <end position="1270"/>
    </location>
</feature>
<evidence type="ECO:0000256" key="7">
    <source>
        <dbReference type="SAM" id="MobiDB-lite"/>
    </source>
</evidence>
<feature type="compositionally biased region" description="Basic and acidic residues" evidence="7">
    <location>
        <begin position="1139"/>
        <end position="1153"/>
    </location>
</feature>
<feature type="compositionally biased region" description="Low complexity" evidence="7">
    <location>
        <begin position="88"/>
        <end position="106"/>
    </location>
</feature>
<dbReference type="EC" id="3.1.1.96" evidence="2 5"/>
<dbReference type="InterPro" id="IPR003732">
    <property type="entry name" value="Daa-tRNA_deacyls_DTD"/>
</dbReference>
<gene>
    <name evidence="8" type="ORF">C1SCF055_LOCUS39538</name>
</gene>
<evidence type="ECO:0000256" key="1">
    <source>
        <dbReference type="ARBA" id="ARBA00009673"/>
    </source>
</evidence>
<reference evidence="8" key="1">
    <citation type="submission" date="2022-10" db="EMBL/GenBank/DDBJ databases">
        <authorList>
            <person name="Chen Y."/>
            <person name="Dougan E. K."/>
            <person name="Chan C."/>
            <person name="Rhodes N."/>
            <person name="Thang M."/>
        </authorList>
    </citation>
    <scope>NUCLEOTIDE SEQUENCE</scope>
</reference>
<keyword evidence="5" id="KW-0963">Cytoplasm</keyword>
<dbReference type="NCBIfam" id="TIGR00256">
    <property type="entry name" value="D-aminoacyl-tRNA deacylase"/>
    <property type="match status" value="1"/>
</dbReference>
<feature type="region of interest" description="Disordered" evidence="7">
    <location>
        <begin position="1080"/>
        <end position="1155"/>
    </location>
</feature>
<feature type="compositionally biased region" description="Basic and acidic residues" evidence="7">
    <location>
        <begin position="512"/>
        <end position="522"/>
    </location>
</feature>
<evidence type="ECO:0000313" key="9">
    <source>
        <dbReference type="EMBL" id="CAL1168024.1"/>
    </source>
</evidence>
<proteinExistence type="inferred from homology"/>
<dbReference type="OrthoDB" id="413361at2759"/>
<sequence length="1615" mass="179503">MTTLDAATLQSLLQEVTNAARAAADAAKSTATSSPTSSSSVDWSKLLSKPSNFDYKSQEEEIRKGKKGESKGKQSWNYENRDEVPGHQQQQAQASSSPSRTPSSSTTYRIARVVEEPYVTEIKEVPVFDMRELGGNFSSEDSIRAVHYFIGDEDETMEENGDETNCLAGHERPTSIILDSGADAPIFPASWIWAGERVDHGGGHRLQDAQGNRIPTLGKRDITVELKDIHGVIRLIQEAPHFIRMMRATLNDDLKDLDHGWQRHQSGFVVGYHISDRFMDPYEYNPNIEDLFRTTLIQFEDGHWELVEMMEQLGKMALLDVQFDQPGMRGVITILTDDDATVPEELGFKLDGELNTEERRQADHEVLHEIPKAPEDEMEIAHEAEIQKAIAAEEKMDKVLVEPFDADKLVVNDGQDAHIVYDGEKILLSKSVRRIGQDWGLSLGFYKEFSCHSFNYQSGFGGRIVPTKREALALPSATSLIPMEAIMVKAKDPEAEAVIKKAIEENREEGELERTRKQDEKAAAIPFEEDENFFEAPPTEEVKDVSGQVQHSQVAPGDLPAEVGQQAEKESSEVIAMSDDTPLEALRGTAGKKVVFEKKAPIQQQVGAQPLKVPTSGTSSASSASMSTSTKATSTTRPAEAVAEGSPIKKAKSEPSKKAKMRRVEEEMELNIRSIRVGEEELFTVDEADMVAEDPIKGYGIEDEVEENFVLKIPECLWSNVSLDEMPEAPTEEIELEADRFEIERLVRMNVLREATEKDENIQRSLTVKFVRDWRIKVRKEDGVQEKKQWLRSFLTGLLVKHYILVDNMAAKTLANKRGVGRIRHLSGKLLWVQEKTAKGEIVVTQVSTDLNIADLATKPLTASRMRTLLYLCGIVDSENFEPIGEIDYENMQTKRMASQKVKRLAKVIMRLMVLGELGGAEASLLPEGAHQFCRAENDPNFMEEHYTTSWYFWRQSGLAFALVLAIIAVVLVFWMVRVWKQLRNLAEAVDHINNTVIPRLVQSDVDDCIESRDGLQGLRGHVDRMQATNGEAFRTVSEGITKTHNLASQLWLGLVRLGGYVGETGEPLDEEELRSLHWQNRENADDDARMRDGGSRRSRSTSRHATPPRRGGSESGEEEIPVIESPTEYGPPAVVSEPEPHPTPDREVHAEEANTSDAIEQSLQEEADRMEKLVKELKQRREDAALVGDENEVLLGGAPFEYRERDRLSASLQGRSPMYRSASTAWPEGDLRVPSGSFSNFGTPNRRPLHSTTSSPYQPSTYSQFGGGATESGESSLKIYSDLFEEVIERDRVFGPLLRKVKSAYDSMLHQEVSTFAPLDGTAGSLRASRSSEPTMRAEVTTSEPWELHRENQALKDLIERLHMELEEAVKREQRWKTKAAKLKLVLQRVTRASVRVDGQEISSIGQGLVILLGICAGDDIHLAQRLAAKACKLRLWDARDGTKAWASSARDNGFSVMVVSQFTLFATFKGLKPNFNRALPGDEAEPIYEAFVSSCREVLGDEMVATGEFGAMMQVDLCNDGPVTVELSGLGHKAKAVAGATRPRVARRLGCSLAGAGLLQRLQVALSAGSKRHIYGLPKPRNYSCWPPIPATVPGVPAVPAVPVPLLRATGCP</sequence>
<evidence type="ECO:0000313" key="8">
    <source>
        <dbReference type="EMBL" id="CAI4014649.1"/>
    </source>
</evidence>
<dbReference type="PANTHER" id="PTHR10472">
    <property type="entry name" value="D-TYROSYL-TRNA TYR DEACYLASE"/>
    <property type="match status" value="1"/>
</dbReference>
<keyword evidence="10" id="KW-1185">Reference proteome</keyword>
<feature type="compositionally biased region" description="Basic and acidic residues" evidence="7">
    <location>
        <begin position="56"/>
        <end position="72"/>
    </location>
</feature>
<evidence type="ECO:0000256" key="6">
    <source>
        <dbReference type="SAM" id="Coils"/>
    </source>
</evidence>
<comment type="caution">
    <text evidence="8">The sequence shown here is derived from an EMBL/GenBank/DDBJ whole genome shotgun (WGS) entry which is preliminary data.</text>
</comment>
<feature type="region of interest" description="Disordered" evidence="7">
    <location>
        <begin position="18"/>
        <end position="106"/>
    </location>
</feature>
<protein>
    <recommendedName>
        <fullName evidence="2 5">D-aminoacyl-tRNA deacylase</fullName>
        <ecNumber evidence="2 5">3.1.1.96</ecNumber>
    </recommendedName>
</protein>
<dbReference type="GO" id="GO:0005737">
    <property type="term" value="C:cytoplasm"/>
    <property type="evidence" value="ECO:0007669"/>
    <property type="project" value="UniProtKB-SubCell"/>
</dbReference>
<dbReference type="EMBL" id="CAMXCT030006468">
    <property type="protein sequence ID" value="CAL4801961.1"/>
    <property type="molecule type" value="Genomic_DNA"/>
</dbReference>
<accession>A0A9P1DQL4</accession>
<comment type="subcellular location">
    <subcellularLocation>
        <location evidence="5">Cytoplasm</location>
    </subcellularLocation>
</comment>
<feature type="compositionally biased region" description="Basic and acidic residues" evidence="7">
    <location>
        <begin position="1080"/>
        <end position="1096"/>
    </location>
</feature>
<dbReference type="SUPFAM" id="SSF69500">
    <property type="entry name" value="DTD-like"/>
    <property type="match status" value="1"/>
</dbReference>
<evidence type="ECO:0000256" key="3">
    <source>
        <dbReference type="ARBA" id="ARBA00047676"/>
    </source>
</evidence>
<keyword evidence="5" id="KW-0820">tRNA-binding</keyword>
<organism evidence="8">
    <name type="scientific">Cladocopium goreaui</name>
    <dbReference type="NCBI Taxonomy" id="2562237"/>
    <lineage>
        <taxon>Eukaryota</taxon>
        <taxon>Sar</taxon>
        <taxon>Alveolata</taxon>
        <taxon>Dinophyceae</taxon>
        <taxon>Suessiales</taxon>
        <taxon>Symbiodiniaceae</taxon>
        <taxon>Cladocopium</taxon>
    </lineage>
</organism>
<dbReference type="GO" id="GO:0000049">
    <property type="term" value="F:tRNA binding"/>
    <property type="evidence" value="ECO:0007669"/>
    <property type="project" value="UniProtKB-KW"/>
</dbReference>
<dbReference type="InterPro" id="IPR023509">
    <property type="entry name" value="DTD-like_sf"/>
</dbReference>
<feature type="region of interest" description="Disordered" evidence="7">
    <location>
        <begin position="605"/>
        <end position="662"/>
    </location>
</feature>
<keyword evidence="6" id="KW-0175">Coiled coil</keyword>
<dbReference type="PANTHER" id="PTHR10472:SF5">
    <property type="entry name" value="D-AMINOACYL-TRNA DEACYLASE 1"/>
    <property type="match status" value="1"/>
</dbReference>
<dbReference type="GO" id="GO:0051500">
    <property type="term" value="F:D-tyrosyl-tRNA(Tyr) deacylase activity"/>
    <property type="evidence" value="ECO:0007669"/>
    <property type="project" value="TreeGrafter"/>
</dbReference>
<dbReference type="Pfam" id="PF02580">
    <property type="entry name" value="Tyr_Deacylase"/>
    <property type="match status" value="1"/>
</dbReference>
<dbReference type="EMBL" id="CAMXCT010006468">
    <property type="protein sequence ID" value="CAI4014649.1"/>
    <property type="molecule type" value="Genomic_DNA"/>
</dbReference>
<reference evidence="9" key="2">
    <citation type="submission" date="2024-04" db="EMBL/GenBank/DDBJ databases">
        <authorList>
            <person name="Chen Y."/>
            <person name="Shah S."/>
            <person name="Dougan E. K."/>
            <person name="Thang M."/>
            <person name="Chan C."/>
        </authorList>
    </citation>
    <scope>NUCLEOTIDE SEQUENCE [LARGE SCALE GENOMIC DNA]</scope>
</reference>
<comment type="catalytic activity">
    <reaction evidence="4">
        <text>a D-aminoacyl-tRNA + H2O = a tRNA + a D-alpha-amino acid + H(+)</text>
        <dbReference type="Rhea" id="RHEA:13953"/>
        <dbReference type="Rhea" id="RHEA-COMP:10123"/>
        <dbReference type="Rhea" id="RHEA-COMP:10124"/>
        <dbReference type="ChEBI" id="CHEBI:15377"/>
        <dbReference type="ChEBI" id="CHEBI:15378"/>
        <dbReference type="ChEBI" id="CHEBI:59871"/>
        <dbReference type="ChEBI" id="CHEBI:78442"/>
        <dbReference type="ChEBI" id="CHEBI:79333"/>
        <dbReference type="EC" id="3.1.1.96"/>
    </reaction>
</comment>
<comment type="catalytic activity">
    <reaction evidence="3">
        <text>glycyl-tRNA(Ala) + H2O = tRNA(Ala) + glycine + H(+)</text>
        <dbReference type="Rhea" id="RHEA:53744"/>
        <dbReference type="Rhea" id="RHEA-COMP:9657"/>
        <dbReference type="Rhea" id="RHEA-COMP:13640"/>
        <dbReference type="ChEBI" id="CHEBI:15377"/>
        <dbReference type="ChEBI" id="CHEBI:15378"/>
        <dbReference type="ChEBI" id="CHEBI:57305"/>
        <dbReference type="ChEBI" id="CHEBI:78442"/>
        <dbReference type="ChEBI" id="CHEBI:78522"/>
        <dbReference type="EC" id="3.1.1.96"/>
    </reaction>
</comment>
<feature type="compositionally biased region" description="Basic and acidic residues" evidence="7">
    <location>
        <begin position="651"/>
        <end position="662"/>
    </location>
</feature>
<dbReference type="FunFam" id="3.50.80.10:FF:000001">
    <property type="entry name" value="D-aminoacyl-tRNA deacylase"/>
    <property type="match status" value="1"/>
</dbReference>
<keyword evidence="5" id="KW-0378">Hydrolase</keyword>
<dbReference type="Gene3D" id="3.50.80.10">
    <property type="entry name" value="D-tyrosyl-tRNA(Tyr) deacylase"/>
    <property type="match status" value="1"/>
</dbReference>
<feature type="region of interest" description="Disordered" evidence="7">
    <location>
        <begin position="507"/>
        <end position="574"/>
    </location>
</feature>
<evidence type="ECO:0000256" key="4">
    <source>
        <dbReference type="ARBA" id="ARBA00048018"/>
    </source>
</evidence>